<dbReference type="OrthoDB" id="1414216at2759"/>
<organism evidence="5 6">
    <name type="scientific">Reticulomyxa filosa</name>
    <dbReference type="NCBI Taxonomy" id="46433"/>
    <lineage>
        <taxon>Eukaryota</taxon>
        <taxon>Sar</taxon>
        <taxon>Rhizaria</taxon>
        <taxon>Retaria</taxon>
        <taxon>Foraminifera</taxon>
        <taxon>Monothalamids</taxon>
        <taxon>Reticulomyxidae</taxon>
        <taxon>Reticulomyxa</taxon>
    </lineage>
</organism>
<feature type="repeat" description="TPR" evidence="3">
    <location>
        <begin position="631"/>
        <end position="664"/>
    </location>
</feature>
<accession>X6NL33</accession>
<dbReference type="PANTHER" id="PTHR45641:SF1">
    <property type="entry name" value="AAA+ ATPASE DOMAIN-CONTAINING PROTEIN"/>
    <property type="match status" value="1"/>
</dbReference>
<dbReference type="GO" id="GO:0004197">
    <property type="term" value="F:cysteine-type endopeptidase activity"/>
    <property type="evidence" value="ECO:0007669"/>
    <property type="project" value="InterPro"/>
</dbReference>
<evidence type="ECO:0000256" key="3">
    <source>
        <dbReference type="PROSITE-ProRule" id="PRU00339"/>
    </source>
</evidence>
<dbReference type="InterPro" id="IPR019734">
    <property type="entry name" value="TPR_rpt"/>
</dbReference>
<evidence type="ECO:0000313" key="6">
    <source>
        <dbReference type="Proteomes" id="UP000023152"/>
    </source>
</evidence>
<evidence type="ECO:0000256" key="1">
    <source>
        <dbReference type="ARBA" id="ARBA00022737"/>
    </source>
</evidence>
<dbReference type="PROSITE" id="PS50005">
    <property type="entry name" value="TPR"/>
    <property type="match status" value="2"/>
</dbReference>
<evidence type="ECO:0000256" key="2">
    <source>
        <dbReference type="ARBA" id="ARBA00022803"/>
    </source>
</evidence>
<comment type="caution">
    <text evidence="5">The sequence shown here is derived from an EMBL/GenBank/DDBJ whole genome shotgun (WGS) entry which is preliminary data.</text>
</comment>
<dbReference type="Pfam" id="PF13424">
    <property type="entry name" value="TPR_12"/>
    <property type="match status" value="2"/>
</dbReference>
<reference evidence="5 6" key="1">
    <citation type="journal article" date="2013" name="Curr. Biol.">
        <title>The Genome of the Foraminiferan Reticulomyxa filosa.</title>
        <authorList>
            <person name="Glockner G."/>
            <person name="Hulsmann N."/>
            <person name="Schleicher M."/>
            <person name="Noegel A.A."/>
            <person name="Eichinger L."/>
            <person name="Gallinger C."/>
            <person name="Pawlowski J."/>
            <person name="Sierra R."/>
            <person name="Euteneuer U."/>
            <person name="Pillet L."/>
            <person name="Moustafa A."/>
            <person name="Platzer M."/>
            <person name="Groth M."/>
            <person name="Szafranski K."/>
            <person name="Schliwa M."/>
        </authorList>
    </citation>
    <scope>NUCLEOTIDE SEQUENCE [LARGE SCALE GENOMIC DNA]</scope>
</reference>
<keyword evidence="2 3" id="KW-0802">TPR repeat</keyword>
<dbReference type="AlphaFoldDB" id="X6NL33"/>
<sequence length="726" mass="84082">MSSFKAYVNDGTKLHTIMLTNLTIKDLKQQIARVTEVARADESMTITDREGRHVETDQDVIEAFVNDPLLFTVHFQSSFFFNDTFFSVVDLDFIYIKNKKWIEGIPKNAQLSSYEVKNPLVLLTGAVQYEGQQSHLEGAKQDLSLLQSLFQTKFNYQVFNTYDPQNPNTGLLTLSDLNNFIFKYFPDDINKVNYDALLFVWCGHDGFAMNAENDQLMTSDKQIKDFKCIQNIFMTQTDYFIGKPKLFIKISYSGQEEINELKVKAKEENIQHKLQYNQDRDIFTISVNTQWKSIDDPGCDSWNRKRGSYFTEVFCHAIENNMNKSFNYIIKQISKIIIGRVIEEQIIQSVSTVDSDIFFIPRSHDDIEREMSSIPYNNVAPLDFKTHWNRFWRRSNVEAAKLVEQMIRENEHGLGAKHKLSPSFLRLINNDKTDKKFFENIQLVLEDVDIDGNVYAVKCEIQCKGHVNISIQLFATKDSIIDQQLKRLISPIQWDTKIHYDIPLQLQGLEDKSEQCTEKKFYDDTIYHLNTLLKLSVDIFGYYNHYVAIAYNMIALICDDIGNYDMAIEFYEKSLEIVLCVFGANCTFVAQLYCNLGLTYYSKGENVKAIEYNEKALKIRLDIANTHYHVGSSYSVLGHIYLDQGQYDKSVECHKHALMIWKEIFGNANKDVGDSCCNLGVVFELKGEHQLAHKYYKEGWKVYSAALGEWQGETVQAKKKVEELTE</sequence>
<dbReference type="Proteomes" id="UP000023152">
    <property type="component" value="Unassembled WGS sequence"/>
</dbReference>
<dbReference type="GO" id="GO:0006508">
    <property type="term" value="P:proteolysis"/>
    <property type="evidence" value="ECO:0007669"/>
    <property type="project" value="InterPro"/>
</dbReference>
<evidence type="ECO:0000259" key="4">
    <source>
        <dbReference type="Pfam" id="PF00656"/>
    </source>
</evidence>
<dbReference type="SUPFAM" id="SSF48452">
    <property type="entry name" value="TPR-like"/>
    <property type="match status" value="1"/>
</dbReference>
<dbReference type="Gene3D" id="1.25.40.10">
    <property type="entry name" value="Tetratricopeptide repeat domain"/>
    <property type="match status" value="2"/>
</dbReference>
<dbReference type="Pfam" id="PF00656">
    <property type="entry name" value="Peptidase_C14"/>
    <property type="match status" value="1"/>
</dbReference>
<evidence type="ECO:0000313" key="5">
    <source>
        <dbReference type="EMBL" id="ETO26628.1"/>
    </source>
</evidence>
<dbReference type="Gene3D" id="3.40.50.1460">
    <property type="match status" value="1"/>
</dbReference>
<dbReference type="PANTHER" id="PTHR45641">
    <property type="entry name" value="TETRATRICOPEPTIDE REPEAT PROTEIN (AFU_ORTHOLOGUE AFUA_6G03870)"/>
    <property type="match status" value="1"/>
</dbReference>
<dbReference type="SMART" id="SM00028">
    <property type="entry name" value="TPR"/>
    <property type="match status" value="4"/>
</dbReference>
<dbReference type="SUPFAM" id="SSF52129">
    <property type="entry name" value="Caspase-like"/>
    <property type="match status" value="1"/>
</dbReference>
<dbReference type="InterPro" id="IPR011990">
    <property type="entry name" value="TPR-like_helical_dom_sf"/>
</dbReference>
<dbReference type="InterPro" id="IPR011600">
    <property type="entry name" value="Pept_C14_caspase"/>
</dbReference>
<proteinExistence type="predicted"/>
<keyword evidence="6" id="KW-1185">Reference proteome</keyword>
<feature type="domain" description="Peptidase C14 caspase" evidence="4">
    <location>
        <begin position="121"/>
        <end position="335"/>
    </location>
</feature>
<name>X6NL33_RETFI</name>
<protein>
    <recommendedName>
        <fullName evidence="4">Peptidase C14 caspase domain-containing protein</fullName>
    </recommendedName>
</protein>
<gene>
    <name evidence="5" type="ORF">RFI_10510</name>
</gene>
<dbReference type="InterPro" id="IPR029030">
    <property type="entry name" value="Caspase-like_dom_sf"/>
</dbReference>
<feature type="repeat" description="TPR" evidence="3">
    <location>
        <begin position="590"/>
        <end position="623"/>
    </location>
</feature>
<keyword evidence="1" id="KW-0677">Repeat</keyword>
<dbReference type="EMBL" id="ASPP01007736">
    <property type="protein sequence ID" value="ETO26628.1"/>
    <property type="molecule type" value="Genomic_DNA"/>
</dbReference>